<dbReference type="RefSeq" id="WP_114102294.1">
    <property type="nucleotide sequence ID" value="NZ_JPWF01000006.1"/>
</dbReference>
<dbReference type="SMART" id="SM01236">
    <property type="entry name" value="Haem_oxygenase_2"/>
    <property type="match status" value="1"/>
</dbReference>
<dbReference type="InterPro" id="IPR020845">
    <property type="entry name" value="AMP-binding_CS"/>
</dbReference>
<feature type="domain" description="AMP-dependent synthetase/ligase" evidence="1">
    <location>
        <begin position="3"/>
        <end position="97"/>
    </location>
</feature>
<dbReference type="OrthoDB" id="9803968at2"/>
<evidence type="ECO:0000313" key="2">
    <source>
        <dbReference type="EMBL" id="RCK37042.1"/>
    </source>
</evidence>
<organism evidence="2 3">
    <name type="scientific">Thalassospira profundimaris</name>
    <dbReference type="NCBI Taxonomy" id="502049"/>
    <lineage>
        <taxon>Bacteria</taxon>
        <taxon>Pseudomonadati</taxon>
        <taxon>Pseudomonadota</taxon>
        <taxon>Alphaproteobacteria</taxon>
        <taxon>Rhodospirillales</taxon>
        <taxon>Thalassospiraceae</taxon>
        <taxon>Thalassospira</taxon>
    </lineage>
</organism>
<dbReference type="Pfam" id="PF00501">
    <property type="entry name" value="AMP-binding"/>
    <property type="match status" value="2"/>
</dbReference>
<dbReference type="Proteomes" id="UP000253226">
    <property type="component" value="Unassembled WGS sequence"/>
</dbReference>
<gene>
    <name evidence="2" type="ORF">TH19_10805</name>
</gene>
<dbReference type="SUPFAM" id="SSF56801">
    <property type="entry name" value="Acetyl-CoA synthetase-like"/>
    <property type="match status" value="1"/>
</dbReference>
<dbReference type="InterPro" id="IPR000873">
    <property type="entry name" value="AMP-dep_synth/lig_dom"/>
</dbReference>
<dbReference type="Gene3D" id="1.20.910.10">
    <property type="entry name" value="Heme oxygenase-like"/>
    <property type="match status" value="1"/>
</dbReference>
<feature type="domain" description="AMP-dependent synthetase/ligase" evidence="1">
    <location>
        <begin position="117"/>
        <end position="298"/>
    </location>
</feature>
<dbReference type="PANTHER" id="PTHR43201:SF32">
    <property type="entry name" value="2-SUCCINYLBENZOATE--COA LIGASE, CHLOROPLASTIC_PEROXISOMAL"/>
    <property type="match status" value="1"/>
</dbReference>
<proteinExistence type="predicted"/>
<evidence type="ECO:0000313" key="3">
    <source>
        <dbReference type="Proteomes" id="UP000253226"/>
    </source>
</evidence>
<dbReference type="GO" id="GO:0006631">
    <property type="term" value="P:fatty acid metabolic process"/>
    <property type="evidence" value="ECO:0007669"/>
    <property type="project" value="TreeGrafter"/>
</dbReference>
<dbReference type="EMBL" id="JPWF01000006">
    <property type="protein sequence ID" value="RCK37042.1"/>
    <property type="molecule type" value="Genomic_DNA"/>
</dbReference>
<dbReference type="GO" id="GO:0031956">
    <property type="term" value="F:medium-chain fatty acid-CoA ligase activity"/>
    <property type="evidence" value="ECO:0007669"/>
    <property type="project" value="TreeGrafter"/>
</dbReference>
<name>A0A367W919_9PROT</name>
<sequence>MLFERIRNHPSHKTALRAEGVELSYGDLIRHIEDRSNQLVDVDVLGIAVDNGIDWLIWDMAALYIGIVCIPLPPFFTKDQINHSIATAGITHMVTPSGLVPTGLRRSALIPQGTTKITFTSGTTGTPKGVCLSEKAMINVAHSIHTVLGDKFVGTHASVLPLAVLLENVAGVYAGLMAGCTIHLTGLQKFGPHYQNLHEVLKTAQANSVILVPEILRALMMQVQAKGPLPDLKFIAVGGARVAPRLIAIARQLGLPVYEGYGLSECASVLSMNIPGKDKPGTAGTLLPHVTAEIRDGEIFVRHPGFLGYIGTTSDTDKTADEWFATGDIGEIDPDGFVHVTGRRKNVLITSYGRNISPEWPESVLLAQPDIYQAIVYGDDQPHLSALIVPSRTDANIKAVIETANTIFPDYAQIRDFQIVPPFSVENGCLTGNRRPKRDAILQRYLSPQLTPESSMNFYDRLVAETATARASLYHVPQLVDGLQGNISRSTYVAYLTEAYHHVKHTVPFLMTMGSRLPDSKRWLHKAIIEYLEEEEGHEEWILNDIEAAGGNRETARNAAPNLETQVMVAYNYDYIARKNPVGFLGMVFMLESTSTQIASQGADAVMSGLDLPKSAFSYLFSHGSLDIEHMKFFEQTVNKITDPDDQAAIIEVAQNAFRLFANLFAAIPHEGQRKHVA</sequence>
<dbReference type="SUPFAM" id="SSF48613">
    <property type="entry name" value="Heme oxygenase-like"/>
    <property type="match status" value="1"/>
</dbReference>
<dbReference type="AlphaFoldDB" id="A0A367W919"/>
<dbReference type="InterPro" id="IPR016084">
    <property type="entry name" value="Haem_Oase-like_multi-hlx"/>
</dbReference>
<dbReference type="Pfam" id="PF14518">
    <property type="entry name" value="Haem_oxygenas_2"/>
    <property type="match status" value="1"/>
</dbReference>
<dbReference type="Gene3D" id="3.40.50.12780">
    <property type="entry name" value="N-terminal domain of ligase-like"/>
    <property type="match status" value="1"/>
</dbReference>
<dbReference type="InterPro" id="IPR042099">
    <property type="entry name" value="ANL_N_sf"/>
</dbReference>
<comment type="caution">
    <text evidence="2">The sequence shown here is derived from an EMBL/GenBank/DDBJ whole genome shotgun (WGS) entry which is preliminary data.</text>
</comment>
<dbReference type="PANTHER" id="PTHR43201">
    <property type="entry name" value="ACYL-COA SYNTHETASE"/>
    <property type="match status" value="1"/>
</dbReference>
<accession>A0A367W919</accession>
<reference evidence="2 3" key="1">
    <citation type="submission" date="2014-07" db="EMBL/GenBank/DDBJ databases">
        <title>Draft genome sequence of Thalassospira profundimaris 35.</title>
        <authorList>
            <person name="Lai Q."/>
            <person name="Shao Z."/>
        </authorList>
    </citation>
    <scope>NUCLEOTIDE SEQUENCE [LARGE SCALE GENOMIC DNA]</scope>
    <source>
        <strain evidence="2 3">35</strain>
    </source>
</reference>
<protein>
    <submittedName>
        <fullName evidence="2">AMP-dependent synthetase</fullName>
    </submittedName>
</protein>
<dbReference type="PROSITE" id="PS00455">
    <property type="entry name" value="AMP_BINDING"/>
    <property type="match status" value="1"/>
</dbReference>
<evidence type="ECO:0000259" key="1">
    <source>
        <dbReference type="Pfam" id="PF00501"/>
    </source>
</evidence>
<dbReference type="Pfam" id="PF23562">
    <property type="entry name" value="AMP-binding_C_3"/>
    <property type="match status" value="1"/>
</dbReference>